<dbReference type="InterPro" id="IPR000788">
    <property type="entry name" value="RNR_lg_C"/>
</dbReference>
<dbReference type="PROSITE" id="PS00089">
    <property type="entry name" value="RIBORED_LARGE"/>
    <property type="match status" value="1"/>
</dbReference>
<feature type="compositionally biased region" description="Basic and acidic residues" evidence="11">
    <location>
        <begin position="875"/>
        <end position="906"/>
    </location>
</feature>
<name>A0A6J1QEW8_9HYME</name>
<dbReference type="InterPro" id="IPR005144">
    <property type="entry name" value="ATP-cone_dom"/>
</dbReference>
<dbReference type="SUPFAM" id="SSF48168">
    <property type="entry name" value="R1 subunit of ribonucleotide reductase, N-terminal domain"/>
    <property type="match status" value="1"/>
</dbReference>
<keyword evidence="7 10" id="KW-0215">Deoxyribonucleotide synthesis</keyword>
<keyword evidence="3" id="KW-0021">Allosteric enzyme</keyword>
<evidence type="ECO:0000256" key="10">
    <source>
        <dbReference type="RuleBase" id="RU003410"/>
    </source>
</evidence>
<keyword evidence="5 9" id="KW-0067">ATP-binding</keyword>
<feature type="region of interest" description="Disordered" evidence="11">
    <location>
        <begin position="785"/>
        <end position="906"/>
    </location>
</feature>
<evidence type="ECO:0000256" key="7">
    <source>
        <dbReference type="ARBA" id="ARBA00023116"/>
    </source>
</evidence>
<feature type="compositionally biased region" description="Polar residues" evidence="11">
    <location>
        <begin position="807"/>
        <end position="829"/>
    </location>
</feature>
<dbReference type="EC" id="1.17.4.1" evidence="10"/>
<evidence type="ECO:0000256" key="6">
    <source>
        <dbReference type="ARBA" id="ARBA00023002"/>
    </source>
</evidence>
<evidence type="ECO:0000256" key="5">
    <source>
        <dbReference type="ARBA" id="ARBA00022840"/>
    </source>
</evidence>
<dbReference type="Pfam" id="PF03477">
    <property type="entry name" value="ATP-cone"/>
    <property type="match status" value="1"/>
</dbReference>
<dbReference type="SUPFAM" id="SSF51998">
    <property type="entry name" value="PFL-like glycyl radical enzymes"/>
    <property type="match status" value="1"/>
</dbReference>
<keyword evidence="4 9" id="KW-0547">Nucleotide-binding</keyword>
<dbReference type="CTD" id="34392"/>
<comment type="similarity">
    <text evidence="1 10">Belongs to the ribonucleoside diphosphate reductase large chain family.</text>
</comment>
<keyword evidence="13" id="KW-1185">Reference proteome</keyword>
<evidence type="ECO:0000256" key="9">
    <source>
        <dbReference type="PROSITE-ProRule" id="PRU00492"/>
    </source>
</evidence>
<feature type="compositionally biased region" description="Polar residues" evidence="11">
    <location>
        <begin position="837"/>
        <end position="846"/>
    </location>
</feature>
<dbReference type="Gene3D" id="3.20.70.20">
    <property type="match status" value="1"/>
</dbReference>
<comment type="subunit">
    <text evidence="2">Heterodimer of a large and a small subunit.</text>
</comment>
<dbReference type="PANTHER" id="PTHR11573">
    <property type="entry name" value="RIBONUCLEOSIDE-DIPHOSPHATE REDUCTASE LARGE CHAIN"/>
    <property type="match status" value="1"/>
</dbReference>
<dbReference type="InterPro" id="IPR039718">
    <property type="entry name" value="Rrm1"/>
</dbReference>
<sequence length="906" mass="102763">MDICAMFEKLDAQEGCRDRSPPKMKSKEAVREKMHVIKRNGRKENVHFNKITSRITKQCYNLDTKYVDPAAVALQVIRGLYSGVTTVILDNLAAETAATMATNHPDYAILAARIDVSNLHKETKKCFSEVMHDLYYAKNPITNEHIPIISEHYYNIIKNNAERLDSAIIYDRDFSYNYIGFKTLERSYLLKINGKIVERPQHMLMRVAVGIHENDVDKAIETYNYLSERYFTHASPTLFNSCTNNQQMSSCFLLTLEDDSIKGIYGMLKKCSLISKYAGGIGLNVHCIRAKSAEDTNTTNGLISVLKLYNEIAIYVDQGGNKRPGAFAIYLEPWHADIFDFLELKRNIGDGNMRARDLFYGLWIPDLFMKRVYNDEMWSLMCPYESPGLADVWGDKFEDVYTRYEKEGRYRKQVQARAVWLAILRSQVETGTPYMLYKDHCNRKSNHQHVGTIKCSNLCTEVLQYSGPGEVAVCNLASIAVNMFVNTDTKTFDFDKLKTVTKIVTRNLDKVIDVNFYPIQETRTSNQKHRPIGIGIQGLADAFLLMRYPFESKEAKELNIKIFETLYYGALEASCELAAEKGTYETYQGSPVSKGILQYDMWNVKPTDLWNWDELKAKIAKHGVRNSLLIAPMPTASTAQILGNNESIEPYTSNIYVRRVLSGEFVIVNPHLLRDLTDRGLWDEAMQNEILANFGSVQNIERIPDDLKALYKTVWEIPQKVILEMAADRGAFIDQSQSLNVHIGDPTTEKLTSMHFFGWEKGLKTGMYYLRTKPAANPIQFTVDKSKLQSRDSSTSNGSTSAINSSVNNTINSLINSTPIKSPNKSVNDNDVEKGKQLSQQASGNQRELARAKNLKKTSKKAASEQDSNKGLSLEQRKARDAERMREKQLKKQQGEPGDKSKQAAG</sequence>
<dbReference type="InterPro" id="IPR013509">
    <property type="entry name" value="RNR_lsu_N"/>
</dbReference>
<dbReference type="GO" id="GO:0005524">
    <property type="term" value="F:ATP binding"/>
    <property type="evidence" value="ECO:0007669"/>
    <property type="project" value="UniProtKB-UniRule"/>
</dbReference>
<feature type="domain" description="ATP-cone" evidence="12">
    <location>
        <begin position="34"/>
        <end position="125"/>
    </location>
</feature>
<protein>
    <recommendedName>
        <fullName evidence="10">Ribonucleoside-diphosphate reductase</fullName>
        <ecNumber evidence="10">1.17.4.1</ecNumber>
    </recommendedName>
</protein>
<dbReference type="InterPro" id="IPR008926">
    <property type="entry name" value="RNR_R1-su_N"/>
</dbReference>
<keyword evidence="6 10" id="KW-0560">Oxidoreductase</keyword>
<dbReference type="GeneID" id="112459748"/>
<dbReference type="GO" id="GO:0009263">
    <property type="term" value="P:deoxyribonucleotide biosynthetic process"/>
    <property type="evidence" value="ECO:0007669"/>
    <property type="project" value="UniProtKB-KW"/>
</dbReference>
<dbReference type="PRINTS" id="PR01183">
    <property type="entry name" value="RIBORDTASEM1"/>
</dbReference>
<dbReference type="FunFam" id="3.20.70.20:FF:000010">
    <property type="entry name" value="Ribonucleoside-diphosphate reductase"/>
    <property type="match status" value="1"/>
</dbReference>
<organism evidence="13 14">
    <name type="scientific">Temnothorax curvispinosus</name>
    <dbReference type="NCBI Taxonomy" id="300111"/>
    <lineage>
        <taxon>Eukaryota</taxon>
        <taxon>Metazoa</taxon>
        <taxon>Ecdysozoa</taxon>
        <taxon>Arthropoda</taxon>
        <taxon>Hexapoda</taxon>
        <taxon>Insecta</taxon>
        <taxon>Pterygota</taxon>
        <taxon>Neoptera</taxon>
        <taxon>Endopterygota</taxon>
        <taxon>Hymenoptera</taxon>
        <taxon>Apocrita</taxon>
        <taxon>Aculeata</taxon>
        <taxon>Formicoidea</taxon>
        <taxon>Formicidae</taxon>
        <taxon>Myrmicinae</taxon>
        <taxon>Temnothorax</taxon>
    </lineage>
</organism>
<dbReference type="GO" id="GO:0004748">
    <property type="term" value="F:ribonucleoside-diphosphate reductase activity, thioredoxin disulfide as acceptor"/>
    <property type="evidence" value="ECO:0007669"/>
    <property type="project" value="UniProtKB-EC"/>
</dbReference>
<accession>A0A6J1QEW8</accession>
<dbReference type="OrthoDB" id="3000483at2759"/>
<reference evidence="14" key="1">
    <citation type="submission" date="2025-08" db="UniProtKB">
        <authorList>
            <consortium name="RefSeq"/>
        </authorList>
    </citation>
    <scope>IDENTIFICATION</scope>
    <source>
        <tissue evidence="14">Whole body</tissue>
    </source>
</reference>
<evidence type="ECO:0000313" key="13">
    <source>
        <dbReference type="Proteomes" id="UP000504618"/>
    </source>
</evidence>
<dbReference type="Proteomes" id="UP000504618">
    <property type="component" value="Unplaced"/>
</dbReference>
<comment type="function">
    <text evidence="8 10">Provides the precursors necessary for DNA synthesis. Catalyzes the biosynthesis of deoxyribonucleotides from the corresponding ribonucleotides.</text>
</comment>
<evidence type="ECO:0000256" key="2">
    <source>
        <dbReference type="ARBA" id="ARBA00011771"/>
    </source>
</evidence>
<evidence type="ECO:0000256" key="3">
    <source>
        <dbReference type="ARBA" id="ARBA00022533"/>
    </source>
</evidence>
<evidence type="ECO:0000256" key="11">
    <source>
        <dbReference type="SAM" id="MobiDB-lite"/>
    </source>
</evidence>
<dbReference type="CDD" id="cd01679">
    <property type="entry name" value="RNR_I"/>
    <property type="match status" value="1"/>
</dbReference>
<evidence type="ECO:0000259" key="12">
    <source>
        <dbReference type="PROSITE" id="PS51161"/>
    </source>
</evidence>
<dbReference type="UniPathway" id="UPA00326"/>
<dbReference type="InterPro" id="IPR013346">
    <property type="entry name" value="NrdE_NrdA_C"/>
</dbReference>
<dbReference type="PANTHER" id="PTHR11573:SF6">
    <property type="entry name" value="RIBONUCLEOSIDE-DIPHOSPHATE REDUCTASE LARGE SUBUNIT"/>
    <property type="match status" value="1"/>
</dbReference>
<gene>
    <name evidence="14" type="primary">LOC112459748</name>
</gene>
<comment type="catalytic activity">
    <reaction evidence="10">
        <text>a 2'-deoxyribonucleoside 5'-diphosphate + [thioredoxin]-disulfide + H2O = a ribonucleoside 5'-diphosphate + [thioredoxin]-dithiol</text>
        <dbReference type="Rhea" id="RHEA:23252"/>
        <dbReference type="Rhea" id="RHEA-COMP:10698"/>
        <dbReference type="Rhea" id="RHEA-COMP:10700"/>
        <dbReference type="ChEBI" id="CHEBI:15377"/>
        <dbReference type="ChEBI" id="CHEBI:29950"/>
        <dbReference type="ChEBI" id="CHEBI:50058"/>
        <dbReference type="ChEBI" id="CHEBI:57930"/>
        <dbReference type="ChEBI" id="CHEBI:73316"/>
        <dbReference type="EC" id="1.17.4.1"/>
    </reaction>
</comment>
<proteinExistence type="inferred from homology"/>
<dbReference type="GO" id="GO:0005971">
    <property type="term" value="C:ribonucleoside-diphosphate reductase complex"/>
    <property type="evidence" value="ECO:0007669"/>
    <property type="project" value="TreeGrafter"/>
</dbReference>
<dbReference type="AlphaFoldDB" id="A0A6J1QEW8"/>
<dbReference type="PROSITE" id="PS51161">
    <property type="entry name" value="ATP_CONE"/>
    <property type="match status" value="1"/>
</dbReference>
<evidence type="ECO:0000256" key="8">
    <source>
        <dbReference type="ARBA" id="ARBA00024942"/>
    </source>
</evidence>
<feature type="compositionally biased region" description="Low complexity" evidence="11">
    <location>
        <begin position="791"/>
        <end position="806"/>
    </location>
</feature>
<dbReference type="Pfam" id="PF00317">
    <property type="entry name" value="Ribonuc_red_lgN"/>
    <property type="match status" value="1"/>
</dbReference>
<evidence type="ECO:0000256" key="4">
    <source>
        <dbReference type="ARBA" id="ARBA00022741"/>
    </source>
</evidence>
<dbReference type="Pfam" id="PF02867">
    <property type="entry name" value="Ribonuc_red_lgC"/>
    <property type="match status" value="1"/>
</dbReference>
<evidence type="ECO:0000256" key="1">
    <source>
        <dbReference type="ARBA" id="ARBA00010406"/>
    </source>
</evidence>
<evidence type="ECO:0000313" key="14">
    <source>
        <dbReference type="RefSeq" id="XP_024879801.1"/>
    </source>
</evidence>
<dbReference type="RefSeq" id="XP_024879801.1">
    <property type="nucleotide sequence ID" value="XM_025024033.1"/>
</dbReference>
<dbReference type="NCBIfam" id="TIGR02506">
    <property type="entry name" value="NrdE_NrdA"/>
    <property type="match status" value="1"/>
</dbReference>